<dbReference type="AlphaFoldDB" id="A0A814CHC2"/>
<dbReference type="InterPro" id="IPR020471">
    <property type="entry name" value="AKR"/>
</dbReference>
<dbReference type="Pfam" id="PF00248">
    <property type="entry name" value="Aldo_ket_red"/>
    <property type="match status" value="1"/>
</dbReference>
<comment type="similarity">
    <text evidence="1">Belongs to the aldo/keto reductase family.</text>
</comment>
<name>A0A814CHC2_9BILA</name>
<dbReference type="PANTHER" id="PTHR43827">
    <property type="entry name" value="2,5-DIKETO-D-GLUCONIC ACID REDUCTASE"/>
    <property type="match status" value="1"/>
</dbReference>
<gene>
    <name evidence="6" type="ORF">JXQ802_LOCUS11152</name>
    <name evidence="5" type="ORF">PYM288_LOCUS9640</name>
</gene>
<dbReference type="EMBL" id="CAJNOH010000143">
    <property type="protein sequence ID" value="CAF0903378.1"/>
    <property type="molecule type" value="Genomic_DNA"/>
</dbReference>
<organism evidence="6 7">
    <name type="scientific">Rotaria sordida</name>
    <dbReference type="NCBI Taxonomy" id="392033"/>
    <lineage>
        <taxon>Eukaryota</taxon>
        <taxon>Metazoa</taxon>
        <taxon>Spiralia</taxon>
        <taxon>Gnathifera</taxon>
        <taxon>Rotifera</taxon>
        <taxon>Eurotatoria</taxon>
        <taxon>Bdelloidea</taxon>
        <taxon>Philodinida</taxon>
        <taxon>Philodinidae</taxon>
        <taxon>Rotaria</taxon>
    </lineage>
</organism>
<evidence type="ECO:0000313" key="5">
    <source>
        <dbReference type="EMBL" id="CAF0903378.1"/>
    </source>
</evidence>
<dbReference type="PANTHER" id="PTHR43827:SF3">
    <property type="entry name" value="NADP-DEPENDENT OXIDOREDUCTASE DOMAIN-CONTAINING PROTEIN"/>
    <property type="match status" value="1"/>
</dbReference>
<evidence type="ECO:0000256" key="3">
    <source>
        <dbReference type="ARBA" id="ARBA00023002"/>
    </source>
</evidence>
<accession>A0A814CHC2</accession>
<comment type="caution">
    <text evidence="6">The sequence shown here is derived from an EMBL/GenBank/DDBJ whole genome shotgun (WGS) entry which is preliminary data.</text>
</comment>
<evidence type="ECO:0000313" key="7">
    <source>
        <dbReference type="Proteomes" id="UP000663870"/>
    </source>
</evidence>
<dbReference type="Proteomes" id="UP000663870">
    <property type="component" value="Unassembled WGS sequence"/>
</dbReference>
<keyword evidence="3" id="KW-0560">Oxidoreductase</keyword>
<keyword evidence="7" id="KW-1185">Reference proteome</keyword>
<evidence type="ECO:0000313" key="6">
    <source>
        <dbReference type="EMBL" id="CAF0940857.1"/>
    </source>
</evidence>
<protein>
    <recommendedName>
        <fullName evidence="4">NADP-dependent oxidoreductase domain-containing protein</fullName>
    </recommendedName>
</protein>
<dbReference type="SUPFAM" id="SSF51430">
    <property type="entry name" value="NAD(P)-linked oxidoreductase"/>
    <property type="match status" value="1"/>
</dbReference>
<feature type="domain" description="NADP-dependent oxidoreductase" evidence="4">
    <location>
        <begin position="32"/>
        <end position="78"/>
    </location>
</feature>
<evidence type="ECO:0000256" key="2">
    <source>
        <dbReference type="ARBA" id="ARBA00022857"/>
    </source>
</evidence>
<dbReference type="Gene3D" id="3.20.20.100">
    <property type="entry name" value="NADP-dependent oxidoreductase domain"/>
    <property type="match status" value="1"/>
</dbReference>
<proteinExistence type="inferred from homology"/>
<dbReference type="InterPro" id="IPR023210">
    <property type="entry name" value="NADP_OxRdtase_dom"/>
</dbReference>
<dbReference type="Proteomes" id="UP000663854">
    <property type="component" value="Unassembled WGS sequence"/>
</dbReference>
<keyword evidence="2" id="KW-0521">NADP</keyword>
<dbReference type="InterPro" id="IPR036812">
    <property type="entry name" value="NAD(P)_OxRdtase_dom_sf"/>
</dbReference>
<dbReference type="EMBL" id="CAJNOL010000218">
    <property type="protein sequence ID" value="CAF0940857.1"/>
    <property type="molecule type" value="Genomic_DNA"/>
</dbReference>
<evidence type="ECO:0000259" key="4">
    <source>
        <dbReference type="Pfam" id="PF00248"/>
    </source>
</evidence>
<reference evidence="6" key="1">
    <citation type="submission" date="2021-02" db="EMBL/GenBank/DDBJ databases">
        <authorList>
            <person name="Nowell W R."/>
        </authorList>
    </citation>
    <scope>NUCLEOTIDE SEQUENCE</scope>
</reference>
<evidence type="ECO:0000256" key="1">
    <source>
        <dbReference type="ARBA" id="ARBA00007905"/>
    </source>
</evidence>
<dbReference type="GO" id="GO:0016616">
    <property type="term" value="F:oxidoreductase activity, acting on the CH-OH group of donors, NAD or NADP as acceptor"/>
    <property type="evidence" value="ECO:0007669"/>
    <property type="project" value="UniProtKB-ARBA"/>
</dbReference>
<sequence>MYVLPTRELNDGNRIPINGLRLFQADVYIGTINLVKLATREGYHLFDTAQLYENEFKTGQCLRLSGVSRQQLFITTKLYTTAGGRS</sequence>